<dbReference type="PROSITE" id="PS51257">
    <property type="entry name" value="PROKAR_LIPOPROTEIN"/>
    <property type="match status" value="1"/>
</dbReference>
<comment type="caution">
    <text evidence="3">The sequence shown here is derived from an EMBL/GenBank/DDBJ whole genome shotgun (WGS) entry which is preliminary data.</text>
</comment>
<protein>
    <submittedName>
        <fullName evidence="3">DUF6034 family protein</fullName>
    </submittedName>
</protein>
<name>A0AAP2RJL9_9FIRM</name>
<dbReference type="AlphaFoldDB" id="A0AAP2RJL9"/>
<reference evidence="3 4" key="1">
    <citation type="submission" date="2021-11" db="EMBL/GenBank/DDBJ databases">
        <title>Lacrimispora sp. nov. NSJ-141 isolated from human feces.</title>
        <authorList>
            <person name="Abdugheni R."/>
        </authorList>
    </citation>
    <scope>NUCLEOTIDE SEQUENCE [LARGE SCALE GENOMIC DNA]</scope>
    <source>
        <strain evidence="3 4">NSJ-141</strain>
    </source>
</reference>
<dbReference type="RefSeq" id="WP_231062756.1">
    <property type="nucleotide sequence ID" value="NZ_JAJNOR010000005.1"/>
</dbReference>
<dbReference type="EMBL" id="JAJNOR010000005">
    <property type="protein sequence ID" value="MCD2492876.1"/>
    <property type="molecule type" value="Genomic_DNA"/>
</dbReference>
<evidence type="ECO:0000256" key="1">
    <source>
        <dbReference type="SAM" id="MobiDB-lite"/>
    </source>
</evidence>
<feature type="chain" id="PRO_5042956680" evidence="2">
    <location>
        <begin position="22"/>
        <end position="448"/>
    </location>
</feature>
<evidence type="ECO:0000313" key="3">
    <source>
        <dbReference type="EMBL" id="MCD2492876.1"/>
    </source>
</evidence>
<organism evidence="3 4">
    <name type="scientific">Lientehia hominis</name>
    <dbReference type="NCBI Taxonomy" id="2897778"/>
    <lineage>
        <taxon>Bacteria</taxon>
        <taxon>Bacillati</taxon>
        <taxon>Bacillota</taxon>
        <taxon>Clostridia</taxon>
        <taxon>Lachnospirales</taxon>
        <taxon>Lachnospiraceae</taxon>
        <taxon>Lientehia</taxon>
    </lineage>
</organism>
<accession>A0AAP2RJL9</accession>
<evidence type="ECO:0000313" key="4">
    <source>
        <dbReference type="Proteomes" id="UP001299265"/>
    </source>
</evidence>
<keyword evidence="4" id="KW-1185">Reference proteome</keyword>
<evidence type="ECO:0000256" key="2">
    <source>
        <dbReference type="SAM" id="SignalP"/>
    </source>
</evidence>
<feature type="region of interest" description="Disordered" evidence="1">
    <location>
        <begin position="34"/>
        <end position="57"/>
    </location>
</feature>
<gene>
    <name evidence="3" type="ORF">LQE92_09560</name>
</gene>
<dbReference type="Proteomes" id="UP001299265">
    <property type="component" value="Unassembled WGS sequence"/>
</dbReference>
<feature type="compositionally biased region" description="Acidic residues" evidence="1">
    <location>
        <begin position="41"/>
        <end position="50"/>
    </location>
</feature>
<keyword evidence="2" id="KW-0732">Signal</keyword>
<dbReference type="Pfam" id="PF19499">
    <property type="entry name" value="DUF6034"/>
    <property type="match status" value="1"/>
</dbReference>
<dbReference type="InterPro" id="IPR046098">
    <property type="entry name" value="DUF6034"/>
</dbReference>
<proteinExistence type="predicted"/>
<sequence length="448" mass="50434">MKRKGLLLLLACLLLSISAGIGCGVRAAKGMVQKKDQKWDETEETPELSPEEERKKTGQYEGIEKAAALRVPERYSEVVYGTEANLEIITDAEIHIPSDNGFYMVPVEKGCFDGEDLKKVAGALLEGNPLYRMENPEGTDLAEIDSKLWKRETMLESPEGCPDEERIQLEDEIEELKRQREEAASKSIKKEIPLVFTEDSEGNLSVYGLADLKRGVMVFEMTESFVRLSQQSDAGRDTCTITKETAEKKADEYLDGLGLSEAFSCTYGHEAEDKSGYVFYYTRKIGGWSVNYSWQRGSQSISDDRGMDPWPYELLVMKIDDEGIYFLEYSDPYEEEERGAEHDAAAELLPFDEIISIYTRMIPQVKSYMAPGEGETAVITVDEIMLGYGRVRSEDEEAEGYLVPVWDFYGNLEVFDGDRDGRSINREQYVMISINALDGTVIDKGTGS</sequence>
<feature type="signal peptide" evidence="2">
    <location>
        <begin position="1"/>
        <end position="21"/>
    </location>
</feature>